<comment type="caution">
    <text evidence="2">The sequence shown here is derived from an EMBL/GenBank/DDBJ whole genome shotgun (WGS) entry which is preliminary data.</text>
</comment>
<dbReference type="AlphaFoldDB" id="A0A926S5T4"/>
<evidence type="ECO:0000259" key="1">
    <source>
        <dbReference type="Pfam" id="PF10074"/>
    </source>
</evidence>
<gene>
    <name evidence="2" type="ORF">HK439_16190</name>
</gene>
<accession>A0A926S5T4</accession>
<protein>
    <submittedName>
        <fullName evidence="2">DUF2285 domain-containing protein</fullName>
    </submittedName>
</protein>
<dbReference type="Pfam" id="PF10074">
    <property type="entry name" value="RovC_DNA-bd"/>
    <property type="match status" value="1"/>
</dbReference>
<organism evidence="2 3">
    <name type="scientific">Roseibium aggregatum</name>
    <dbReference type="NCBI Taxonomy" id="187304"/>
    <lineage>
        <taxon>Bacteria</taxon>
        <taxon>Pseudomonadati</taxon>
        <taxon>Pseudomonadota</taxon>
        <taxon>Alphaproteobacteria</taxon>
        <taxon>Hyphomicrobiales</taxon>
        <taxon>Stappiaceae</taxon>
        <taxon>Roseibium</taxon>
    </lineage>
</organism>
<dbReference type="InterPro" id="IPR018754">
    <property type="entry name" value="RovC-like_DNA-bd"/>
</dbReference>
<evidence type="ECO:0000313" key="2">
    <source>
        <dbReference type="EMBL" id="MBD1547808.1"/>
    </source>
</evidence>
<sequence>MNAGKIELITNAFLLSTVPTGPGNFCGGILTVRVFWQTLHPASSCALRRHLVLLRRKQHLTKLWLGGFDFADRPSAPARSFSVFWHGDYLANILPVEALPAQVVGDGDAFDLLSVPHPVTILRSLDGEHVLISDGPRSLRFDVVAGSLLSGPVHLVYRLSGFTDIEAKIMTLRRLLALERLGRLPVSLFPPERKACRWAMMLQAHDGMQAGASQREIAIALFGEDRVSNDWQADYLRSRIQRLIRSAEKMILGGGYRTLLQ</sequence>
<name>A0A926S5T4_9HYPH</name>
<reference evidence="2" key="1">
    <citation type="submission" date="2020-05" db="EMBL/GenBank/DDBJ databases">
        <title>Identification of trans-AT polyketide cluster in two marine bacteria, producers of a novel glutaramide-containing polyketide sesbanimide D and analogs.</title>
        <authorList>
            <person name="Kacar D."/>
            <person name="Rodriguez P."/>
            <person name="Canedo L."/>
            <person name="Gonzalez E."/>
            <person name="Galan B."/>
            <person name="De La Calle F."/>
            <person name="Garcia J.L."/>
        </authorList>
    </citation>
    <scope>NUCLEOTIDE SEQUENCE</scope>
    <source>
        <strain evidence="2">PHM038</strain>
    </source>
</reference>
<proteinExistence type="predicted"/>
<evidence type="ECO:0000313" key="3">
    <source>
        <dbReference type="Proteomes" id="UP000598467"/>
    </source>
</evidence>
<feature type="domain" description="T6SS Transcription factor RovC-like DNA binding" evidence="1">
    <location>
        <begin position="169"/>
        <end position="261"/>
    </location>
</feature>
<dbReference type="EMBL" id="JABFCZ010000017">
    <property type="protein sequence ID" value="MBD1547808.1"/>
    <property type="molecule type" value="Genomic_DNA"/>
</dbReference>
<dbReference type="Proteomes" id="UP000598467">
    <property type="component" value="Unassembled WGS sequence"/>
</dbReference>